<dbReference type="EMBL" id="CP020953">
    <property type="protein sequence ID" value="AWI03609.1"/>
    <property type="molecule type" value="Genomic_DNA"/>
</dbReference>
<evidence type="ECO:0000313" key="1">
    <source>
        <dbReference type="EMBL" id="AWI03609.1"/>
    </source>
</evidence>
<dbReference type="KEGG" id="cdrk:B9W14_03625"/>
<accession>A0A2U8DLN8</accession>
<organism evidence="1 2">
    <name type="scientific">Clostridium drakei</name>
    <dbReference type="NCBI Taxonomy" id="332101"/>
    <lineage>
        <taxon>Bacteria</taxon>
        <taxon>Bacillati</taxon>
        <taxon>Bacillota</taxon>
        <taxon>Clostridia</taxon>
        <taxon>Eubacteriales</taxon>
        <taxon>Clostridiaceae</taxon>
        <taxon>Clostridium</taxon>
    </lineage>
</organism>
<reference evidence="2" key="1">
    <citation type="submission" date="2017-04" db="EMBL/GenBank/DDBJ databases">
        <authorList>
            <person name="Song Y."/>
            <person name="Cho B.-K."/>
        </authorList>
    </citation>
    <scope>NUCLEOTIDE SEQUENCE [LARGE SCALE GENOMIC DNA]</scope>
    <source>
        <strain evidence="2">SL1</strain>
    </source>
</reference>
<evidence type="ECO:0000313" key="2">
    <source>
        <dbReference type="Proteomes" id="UP000244910"/>
    </source>
</evidence>
<dbReference type="AlphaFoldDB" id="A0A2U8DLN8"/>
<proteinExistence type="predicted"/>
<keyword evidence="2" id="KW-1185">Reference proteome</keyword>
<protein>
    <submittedName>
        <fullName evidence="1">Uncharacterized protein</fullName>
    </submittedName>
</protein>
<gene>
    <name evidence="1" type="ORF">B9W14_03625</name>
</gene>
<dbReference type="Proteomes" id="UP000244910">
    <property type="component" value="Chromosome"/>
</dbReference>
<sequence length="69" mass="8211">MRFSIIGCNIWNIGNNMRDFMEDTINPTITVDANKIKYEGVKLNYTFKRPPGFQKNPLTYSDFRNRNYK</sequence>
<name>A0A2U8DLN8_9CLOT</name>